<dbReference type="Proteomes" id="UP000807504">
    <property type="component" value="Unassembled WGS sequence"/>
</dbReference>
<feature type="compositionally biased region" description="Acidic residues" evidence="1">
    <location>
        <begin position="111"/>
        <end position="130"/>
    </location>
</feature>
<sequence length="130" mass="15243">MQVAKKKCFIDEILKEQGHDVLGLPPYHCDLNPIELIWADVKRYLRERNATADMSFQRLESLASEAMINIRNLRWEKHCKHIEHIEKKYWETDGIVEEVVENISFNINSDSDSESNFSDDDTDNSYDDGH</sequence>
<accession>A0A8T0F3L7</accession>
<dbReference type="GO" id="GO:0003676">
    <property type="term" value="F:nucleic acid binding"/>
    <property type="evidence" value="ECO:0007669"/>
    <property type="project" value="InterPro"/>
</dbReference>
<dbReference type="EMBL" id="JABXBU010000030">
    <property type="protein sequence ID" value="KAF8785767.1"/>
    <property type="molecule type" value="Genomic_DNA"/>
</dbReference>
<dbReference type="AlphaFoldDB" id="A0A8T0F3L7"/>
<feature type="region of interest" description="Disordered" evidence="1">
    <location>
        <begin position="107"/>
        <end position="130"/>
    </location>
</feature>
<protein>
    <recommendedName>
        <fullName evidence="4">Tc1-like transposase DDE domain-containing protein</fullName>
    </recommendedName>
</protein>
<keyword evidence="3" id="KW-1185">Reference proteome</keyword>
<comment type="caution">
    <text evidence="2">The sequence shown here is derived from an EMBL/GenBank/DDBJ whole genome shotgun (WGS) entry which is preliminary data.</text>
</comment>
<reference evidence="2" key="2">
    <citation type="submission" date="2020-06" db="EMBL/GenBank/DDBJ databases">
        <authorList>
            <person name="Sheffer M."/>
        </authorList>
    </citation>
    <scope>NUCLEOTIDE SEQUENCE</scope>
</reference>
<organism evidence="2 3">
    <name type="scientific">Argiope bruennichi</name>
    <name type="common">Wasp spider</name>
    <name type="synonym">Aranea bruennichi</name>
    <dbReference type="NCBI Taxonomy" id="94029"/>
    <lineage>
        <taxon>Eukaryota</taxon>
        <taxon>Metazoa</taxon>
        <taxon>Ecdysozoa</taxon>
        <taxon>Arthropoda</taxon>
        <taxon>Chelicerata</taxon>
        <taxon>Arachnida</taxon>
        <taxon>Araneae</taxon>
        <taxon>Araneomorphae</taxon>
        <taxon>Entelegynae</taxon>
        <taxon>Araneoidea</taxon>
        <taxon>Araneidae</taxon>
        <taxon>Argiope</taxon>
    </lineage>
</organism>
<evidence type="ECO:0000256" key="1">
    <source>
        <dbReference type="SAM" id="MobiDB-lite"/>
    </source>
</evidence>
<evidence type="ECO:0008006" key="4">
    <source>
        <dbReference type="Google" id="ProtNLM"/>
    </source>
</evidence>
<proteinExistence type="predicted"/>
<dbReference type="PANTHER" id="PTHR33939">
    <property type="entry name" value="PROTEIN CBG22215"/>
    <property type="match status" value="1"/>
</dbReference>
<dbReference type="PANTHER" id="PTHR33939:SF1">
    <property type="entry name" value="DUF4371 DOMAIN-CONTAINING PROTEIN"/>
    <property type="match status" value="1"/>
</dbReference>
<evidence type="ECO:0000313" key="2">
    <source>
        <dbReference type="EMBL" id="KAF8785767.1"/>
    </source>
</evidence>
<gene>
    <name evidence="2" type="ORF">HNY73_011273</name>
</gene>
<name>A0A8T0F3L7_ARGBR</name>
<dbReference type="Gene3D" id="3.30.420.10">
    <property type="entry name" value="Ribonuclease H-like superfamily/Ribonuclease H"/>
    <property type="match status" value="1"/>
</dbReference>
<evidence type="ECO:0000313" key="3">
    <source>
        <dbReference type="Proteomes" id="UP000807504"/>
    </source>
</evidence>
<dbReference type="InterPro" id="IPR036397">
    <property type="entry name" value="RNaseH_sf"/>
</dbReference>
<reference evidence="2" key="1">
    <citation type="journal article" date="2020" name="bioRxiv">
        <title>Chromosome-level reference genome of the European wasp spider Argiope bruennichi: a resource for studies on range expansion and evolutionary adaptation.</title>
        <authorList>
            <person name="Sheffer M.M."/>
            <person name="Hoppe A."/>
            <person name="Krehenwinkel H."/>
            <person name="Uhl G."/>
            <person name="Kuss A.W."/>
            <person name="Jensen L."/>
            <person name="Jensen C."/>
            <person name="Gillespie R.G."/>
            <person name="Hoff K.J."/>
            <person name="Prost S."/>
        </authorList>
    </citation>
    <scope>NUCLEOTIDE SEQUENCE</scope>
</reference>